<gene>
    <name evidence="5" type="ORF">A1356_06125</name>
</gene>
<dbReference type="InterPro" id="IPR000055">
    <property type="entry name" value="Restrct_endonuc_typeI_TRD"/>
</dbReference>
<dbReference type="AlphaFoldDB" id="A0AA91DF29"/>
<keyword evidence="6" id="KW-1185">Reference proteome</keyword>
<dbReference type="Pfam" id="PF01420">
    <property type="entry name" value="Methylase_S"/>
    <property type="match status" value="2"/>
</dbReference>
<evidence type="ECO:0000256" key="2">
    <source>
        <dbReference type="ARBA" id="ARBA00022747"/>
    </source>
</evidence>
<dbReference type="REBASE" id="164917">
    <property type="entry name" value="S.Mko49807ORF6120P"/>
</dbReference>
<dbReference type="GO" id="GO:0009307">
    <property type="term" value="P:DNA restriction-modification system"/>
    <property type="evidence" value="ECO:0007669"/>
    <property type="project" value="UniProtKB-KW"/>
</dbReference>
<comment type="caution">
    <text evidence="5">The sequence shown here is derived from an EMBL/GenBank/DDBJ whole genome shotgun (WGS) entry which is preliminary data.</text>
</comment>
<evidence type="ECO:0000256" key="3">
    <source>
        <dbReference type="ARBA" id="ARBA00023125"/>
    </source>
</evidence>
<evidence type="ECO:0000259" key="4">
    <source>
        <dbReference type="Pfam" id="PF01420"/>
    </source>
</evidence>
<comment type="similarity">
    <text evidence="1">Belongs to the type-I restriction system S methylase family.</text>
</comment>
<dbReference type="Gene3D" id="1.10.287.1120">
    <property type="entry name" value="Bipartite methylase S protein"/>
    <property type="match status" value="1"/>
</dbReference>
<feature type="domain" description="Type I restriction modification DNA specificity" evidence="4">
    <location>
        <begin position="221"/>
        <end position="401"/>
    </location>
</feature>
<accession>A0AA91DF29</accession>
<organism evidence="5 6">
    <name type="scientific">Methylomonas koyamae</name>
    <dbReference type="NCBI Taxonomy" id="702114"/>
    <lineage>
        <taxon>Bacteria</taxon>
        <taxon>Pseudomonadati</taxon>
        <taxon>Pseudomonadota</taxon>
        <taxon>Gammaproteobacteria</taxon>
        <taxon>Methylococcales</taxon>
        <taxon>Methylococcaceae</taxon>
        <taxon>Methylomonas</taxon>
    </lineage>
</organism>
<dbReference type="CDD" id="cd17260">
    <property type="entry name" value="RMtype1_S_EcoEI-TRD1-CR1_like"/>
    <property type="match status" value="1"/>
</dbReference>
<feature type="domain" description="Type I restriction modification DNA specificity" evidence="4">
    <location>
        <begin position="12"/>
        <end position="189"/>
    </location>
</feature>
<reference evidence="5 6" key="1">
    <citation type="submission" date="2016-03" db="EMBL/GenBank/DDBJ databases">
        <authorList>
            <person name="Heylen K."/>
            <person name="De Vos P."/>
            <person name="Vekeman B."/>
        </authorList>
    </citation>
    <scope>NUCLEOTIDE SEQUENCE [LARGE SCALE GENOMIC DNA]</scope>
    <source>
        <strain evidence="5 6">R-49807</strain>
    </source>
</reference>
<keyword evidence="3" id="KW-0238">DNA-binding</keyword>
<sequence>MSLIEPENLSLPDDWKIAAIGDVYDFTKKPRGLKLSEYPFIPFIPMEYVPLGKVCIHDFDSKPSAEISSGTYVEKGDFLLAKITPSFENGKQGIVAIDHDFAYATTEVIPIKAKPNLSDKMYLFYLLLNSEIRHELAGKMEGSTGRQRLGKNVLSAKKIPLPPTDEQTKIVAVLSAIQQAVELQENLINNTQELKKALMQKLFTEGLCGEPQKETEIGLVPESWSVNSIGNFCDVKSGGTPSRNENTYWENGKIPWVKTGEIDYCIITETEEHITESGLKNSSAMLFPKGTLLMAMYGQGITRGKVAFLGIEAATNQACAAIFPKTEIEIEILFLYYYFEWQYQRIRNLSHGANQKNLSATIIKSFEIAYPQVAEQNEIAAIFKSIDRKIQFHTNKKQLLTELFNTMLHKLMTAEIRVNELDLTELEQTLAN</sequence>
<dbReference type="GO" id="GO:0003677">
    <property type="term" value="F:DNA binding"/>
    <property type="evidence" value="ECO:0007669"/>
    <property type="project" value="UniProtKB-KW"/>
</dbReference>
<keyword evidence="2" id="KW-0680">Restriction system</keyword>
<name>A0AA91DF29_9GAMM</name>
<dbReference type="CDD" id="cd17287">
    <property type="entry name" value="RMtype1_S_EcoN10ORF171P_TRD2-CR2_like"/>
    <property type="match status" value="1"/>
</dbReference>
<dbReference type="SUPFAM" id="SSF116734">
    <property type="entry name" value="DNA methylase specificity domain"/>
    <property type="match status" value="2"/>
</dbReference>
<dbReference type="Gene3D" id="3.90.220.20">
    <property type="entry name" value="DNA methylase specificity domains"/>
    <property type="match status" value="2"/>
</dbReference>
<evidence type="ECO:0000313" key="5">
    <source>
        <dbReference type="EMBL" id="OAI28877.1"/>
    </source>
</evidence>
<dbReference type="PANTHER" id="PTHR30408">
    <property type="entry name" value="TYPE-1 RESTRICTION ENZYME ECOKI SPECIFICITY PROTEIN"/>
    <property type="match status" value="1"/>
</dbReference>
<dbReference type="PANTHER" id="PTHR30408:SF12">
    <property type="entry name" value="TYPE I RESTRICTION ENZYME MJAVIII SPECIFICITY SUBUNIT"/>
    <property type="match status" value="1"/>
</dbReference>
<dbReference type="InterPro" id="IPR044946">
    <property type="entry name" value="Restrct_endonuc_typeI_TRD_sf"/>
</dbReference>
<dbReference type="EMBL" id="LUUL01000053">
    <property type="protein sequence ID" value="OAI28877.1"/>
    <property type="molecule type" value="Genomic_DNA"/>
</dbReference>
<proteinExistence type="inferred from homology"/>
<protein>
    <recommendedName>
        <fullName evidence="4">Type I restriction modification DNA specificity domain-containing protein</fullName>
    </recommendedName>
</protein>
<evidence type="ECO:0000256" key="1">
    <source>
        <dbReference type="ARBA" id="ARBA00010923"/>
    </source>
</evidence>
<dbReference type="Proteomes" id="UP000077734">
    <property type="component" value="Unassembled WGS sequence"/>
</dbReference>
<dbReference type="InterPro" id="IPR052021">
    <property type="entry name" value="Type-I_RS_S_subunit"/>
</dbReference>
<dbReference type="RefSeq" id="WP_064025327.1">
    <property type="nucleotide sequence ID" value="NZ_LUUL01000053.1"/>
</dbReference>
<evidence type="ECO:0000313" key="6">
    <source>
        <dbReference type="Proteomes" id="UP000077734"/>
    </source>
</evidence>